<dbReference type="GO" id="GO:0046872">
    <property type="term" value="F:metal ion binding"/>
    <property type="evidence" value="ECO:0007669"/>
    <property type="project" value="InterPro"/>
</dbReference>
<dbReference type="OrthoDB" id="1432580at2759"/>
<evidence type="ECO:0000313" key="3">
    <source>
        <dbReference type="Proteomes" id="UP000242715"/>
    </source>
</evidence>
<sequence>MGSVLLPPSVTLSMFLLLSLISLILVDGRVAIPTTLDGPFKPVTVPLDKSFRGNVVDLPTTDPRVKIIVEGFQPEQISFSLFTSHDSVSVSWVTGEFQIGDNTKPLDPKTVVA</sequence>
<evidence type="ECO:0008006" key="4">
    <source>
        <dbReference type="Google" id="ProtNLM"/>
    </source>
</evidence>
<protein>
    <recommendedName>
        <fullName evidence="4">Purple acid phosphatase Fn3-like domain-containing protein</fullName>
    </recommendedName>
</protein>
<dbReference type="GO" id="GO:0003993">
    <property type="term" value="F:acid phosphatase activity"/>
    <property type="evidence" value="ECO:0007669"/>
    <property type="project" value="InterPro"/>
</dbReference>
<evidence type="ECO:0000256" key="1">
    <source>
        <dbReference type="SAM" id="SignalP"/>
    </source>
</evidence>
<feature type="chain" id="PRO_5016458833" description="Purple acid phosphatase Fn3-like domain-containing protein" evidence="1">
    <location>
        <begin position="32"/>
        <end position="113"/>
    </location>
</feature>
<accession>A0A2Z6NQT6</accession>
<gene>
    <name evidence="2" type="ORF">TSUD_299950</name>
</gene>
<proteinExistence type="predicted"/>
<reference evidence="3" key="1">
    <citation type="journal article" date="2017" name="Front. Plant Sci.">
        <title>Climate Clever Clovers: New Paradigm to Reduce the Environmental Footprint of Ruminants by Breeding Low Methanogenic Forages Utilizing Haplotype Variation.</title>
        <authorList>
            <person name="Kaur P."/>
            <person name="Appels R."/>
            <person name="Bayer P.E."/>
            <person name="Keeble-Gagnere G."/>
            <person name="Wang J."/>
            <person name="Hirakawa H."/>
            <person name="Shirasawa K."/>
            <person name="Vercoe P."/>
            <person name="Stefanova K."/>
            <person name="Durmic Z."/>
            <person name="Nichols P."/>
            <person name="Revell C."/>
            <person name="Isobe S.N."/>
            <person name="Edwards D."/>
            <person name="Erskine W."/>
        </authorList>
    </citation>
    <scope>NUCLEOTIDE SEQUENCE [LARGE SCALE GENOMIC DNA]</scope>
    <source>
        <strain evidence="3">cv. Daliak</strain>
    </source>
</reference>
<dbReference type="AlphaFoldDB" id="A0A2Z6NQT6"/>
<feature type="signal peptide" evidence="1">
    <location>
        <begin position="1"/>
        <end position="31"/>
    </location>
</feature>
<dbReference type="EMBL" id="DF974231">
    <property type="protein sequence ID" value="GAU46604.1"/>
    <property type="molecule type" value="Genomic_DNA"/>
</dbReference>
<keyword evidence="3" id="KW-1185">Reference proteome</keyword>
<dbReference type="SUPFAM" id="SSF49363">
    <property type="entry name" value="Purple acid phosphatase, N-terminal domain"/>
    <property type="match status" value="1"/>
</dbReference>
<name>A0A2Z6NQT6_TRISU</name>
<dbReference type="Proteomes" id="UP000242715">
    <property type="component" value="Unassembled WGS sequence"/>
</dbReference>
<dbReference type="InterPro" id="IPR008963">
    <property type="entry name" value="Purple_acid_Pase-like_N"/>
</dbReference>
<evidence type="ECO:0000313" key="2">
    <source>
        <dbReference type="EMBL" id="GAU46604.1"/>
    </source>
</evidence>
<keyword evidence="1" id="KW-0732">Signal</keyword>
<organism evidence="2 3">
    <name type="scientific">Trifolium subterraneum</name>
    <name type="common">Subterranean clover</name>
    <dbReference type="NCBI Taxonomy" id="3900"/>
    <lineage>
        <taxon>Eukaryota</taxon>
        <taxon>Viridiplantae</taxon>
        <taxon>Streptophyta</taxon>
        <taxon>Embryophyta</taxon>
        <taxon>Tracheophyta</taxon>
        <taxon>Spermatophyta</taxon>
        <taxon>Magnoliopsida</taxon>
        <taxon>eudicotyledons</taxon>
        <taxon>Gunneridae</taxon>
        <taxon>Pentapetalae</taxon>
        <taxon>rosids</taxon>
        <taxon>fabids</taxon>
        <taxon>Fabales</taxon>
        <taxon>Fabaceae</taxon>
        <taxon>Papilionoideae</taxon>
        <taxon>50 kb inversion clade</taxon>
        <taxon>NPAAA clade</taxon>
        <taxon>Hologalegina</taxon>
        <taxon>IRL clade</taxon>
        <taxon>Trifolieae</taxon>
        <taxon>Trifolium</taxon>
    </lineage>
</organism>